<sequence length="418" mass="46965">TLSTITEEEGDIDHQIRILSRDLDSPTFSSVGITYDLDVISYEDEKISIHSEPESLVKEYQTVTAEEEVSTLNFSPQATEGNLETVLSNNGLDPESTDNSSAWSPEDQVDGNIPQSTYVPISKCCDLDVTLEYKASSQKLTVTVLEAKEIPDKERSGVDSWQVHFVLLPSKKQRGKTTTQKGSLPVFNETFTINKLVPEEMAINALRFRLYAVRKMNRVKMMGEKLLYLRNIRPDEETNLTLVLEPRSNLSSGDSQFSITPISNSESASSTQSLSHGGMPELLVGLSYNSTTGRLSVEIIKGSHFRNLAVNRPPDTYGKLSLLNSAGHEISRCKTSVRRGQPNPVYKETFMFQVALFQLTEVTLMISIYSRRSMKRKEMIGWISMGKNSSGEEEQNQWLEMKDSKGLQICRWHTLLES</sequence>
<dbReference type="SUPFAM" id="SSF49562">
    <property type="entry name" value="C2 domain (Calcium/lipid-binding domain, CaLB)"/>
    <property type="match status" value="2"/>
</dbReference>
<protein>
    <recommendedName>
        <fullName evidence="3">C2 domain-containing protein</fullName>
    </recommendedName>
</protein>
<evidence type="ECO:0000259" key="3">
    <source>
        <dbReference type="PROSITE" id="PS50004"/>
    </source>
</evidence>
<dbReference type="InterPro" id="IPR043541">
    <property type="entry name" value="SYT14/14L/16"/>
</dbReference>
<evidence type="ECO:0000256" key="2">
    <source>
        <dbReference type="SAM" id="MobiDB-lite"/>
    </source>
</evidence>
<evidence type="ECO:0000256" key="1">
    <source>
        <dbReference type="ARBA" id="ARBA00006996"/>
    </source>
</evidence>
<gene>
    <name evidence="4" type="ORF">GDO86_016132</name>
</gene>
<feature type="domain" description="C2" evidence="3">
    <location>
        <begin position="278"/>
        <end position="399"/>
    </location>
</feature>
<dbReference type="PANTHER" id="PTHR46129:SF4">
    <property type="entry name" value="SYNAPTOTAGMIN-16"/>
    <property type="match status" value="1"/>
</dbReference>
<keyword evidence="5" id="KW-1185">Reference proteome</keyword>
<dbReference type="AlphaFoldDB" id="A0A8T2K0T6"/>
<dbReference type="PANTHER" id="PTHR46129">
    <property type="entry name" value="SYNAPTOTAGMIN 14, ISOFORM D"/>
    <property type="match status" value="1"/>
</dbReference>
<dbReference type="InterPro" id="IPR000008">
    <property type="entry name" value="C2_dom"/>
</dbReference>
<evidence type="ECO:0000313" key="4">
    <source>
        <dbReference type="EMBL" id="KAG8449364.1"/>
    </source>
</evidence>
<feature type="non-terminal residue" evidence="4">
    <location>
        <position position="418"/>
    </location>
</feature>
<dbReference type="Proteomes" id="UP000812440">
    <property type="component" value="Chromosome 8_10"/>
</dbReference>
<evidence type="ECO:0000313" key="5">
    <source>
        <dbReference type="Proteomes" id="UP000812440"/>
    </source>
</evidence>
<feature type="region of interest" description="Disordered" evidence="2">
    <location>
        <begin position="249"/>
        <end position="275"/>
    </location>
</feature>
<dbReference type="InterPro" id="IPR035892">
    <property type="entry name" value="C2_domain_sf"/>
</dbReference>
<dbReference type="Gene3D" id="2.60.40.150">
    <property type="entry name" value="C2 domain"/>
    <property type="match status" value="2"/>
</dbReference>
<dbReference type="FunFam" id="2.60.40.150:FF:000062">
    <property type="entry name" value="synaptotagmin-14 isoform X1"/>
    <property type="match status" value="1"/>
</dbReference>
<dbReference type="PROSITE" id="PS50004">
    <property type="entry name" value="C2"/>
    <property type="match status" value="2"/>
</dbReference>
<dbReference type="CDD" id="cd08408">
    <property type="entry name" value="C2B_Synaptotagmin-14_16"/>
    <property type="match status" value="1"/>
</dbReference>
<name>A0A8T2K0T6_9PIPI</name>
<proteinExistence type="inferred from homology"/>
<dbReference type="SMART" id="SM00239">
    <property type="entry name" value="C2"/>
    <property type="match status" value="2"/>
</dbReference>
<dbReference type="OrthoDB" id="5978493at2759"/>
<dbReference type="EMBL" id="JAACNH010000003">
    <property type="protein sequence ID" value="KAG8449364.1"/>
    <property type="molecule type" value="Genomic_DNA"/>
</dbReference>
<comment type="similarity">
    <text evidence="1">Belongs to the synaptotagmin family.</text>
</comment>
<dbReference type="GO" id="GO:0005543">
    <property type="term" value="F:phospholipid binding"/>
    <property type="evidence" value="ECO:0007669"/>
    <property type="project" value="TreeGrafter"/>
</dbReference>
<reference evidence="4" key="1">
    <citation type="thesis" date="2020" institute="ProQuest LLC" country="789 East Eisenhower Parkway, Ann Arbor, MI, USA">
        <title>Comparative Genomics and Chromosome Evolution.</title>
        <authorList>
            <person name="Mudd A.B."/>
        </authorList>
    </citation>
    <scope>NUCLEOTIDE SEQUENCE</scope>
    <source>
        <strain evidence="4">Female2</strain>
        <tissue evidence="4">Blood</tissue>
    </source>
</reference>
<feature type="region of interest" description="Disordered" evidence="2">
    <location>
        <begin position="91"/>
        <end position="111"/>
    </location>
</feature>
<feature type="compositionally biased region" description="Polar residues" evidence="2">
    <location>
        <begin position="91"/>
        <end position="103"/>
    </location>
</feature>
<organism evidence="4 5">
    <name type="scientific">Hymenochirus boettgeri</name>
    <name type="common">Congo dwarf clawed frog</name>
    <dbReference type="NCBI Taxonomy" id="247094"/>
    <lineage>
        <taxon>Eukaryota</taxon>
        <taxon>Metazoa</taxon>
        <taxon>Chordata</taxon>
        <taxon>Craniata</taxon>
        <taxon>Vertebrata</taxon>
        <taxon>Euteleostomi</taxon>
        <taxon>Amphibia</taxon>
        <taxon>Batrachia</taxon>
        <taxon>Anura</taxon>
        <taxon>Pipoidea</taxon>
        <taxon>Pipidae</taxon>
        <taxon>Pipinae</taxon>
        <taxon>Hymenochirus</taxon>
    </lineage>
</organism>
<feature type="domain" description="C2" evidence="3">
    <location>
        <begin position="123"/>
        <end position="242"/>
    </location>
</feature>
<accession>A0A8T2K0T6</accession>
<dbReference type="Pfam" id="PF00168">
    <property type="entry name" value="C2"/>
    <property type="match status" value="2"/>
</dbReference>
<dbReference type="CDD" id="cd08389">
    <property type="entry name" value="C2A_Synaptotagmin-14_16"/>
    <property type="match status" value="1"/>
</dbReference>
<comment type="caution">
    <text evidence="4">The sequence shown here is derived from an EMBL/GenBank/DDBJ whole genome shotgun (WGS) entry which is preliminary data.</text>
</comment>